<proteinExistence type="predicted"/>
<evidence type="ECO:0000259" key="1">
    <source>
        <dbReference type="Pfam" id="PF02627"/>
    </source>
</evidence>
<keyword evidence="3" id="KW-1185">Reference proteome</keyword>
<dbReference type="PANTHER" id="PTHR33570">
    <property type="entry name" value="4-CARBOXYMUCONOLACTONE DECARBOXYLASE FAMILY PROTEIN"/>
    <property type="match status" value="1"/>
</dbReference>
<dbReference type="Proteomes" id="UP001218231">
    <property type="component" value="Plasmid unnamed1"/>
</dbReference>
<dbReference type="Pfam" id="PF02627">
    <property type="entry name" value="CMD"/>
    <property type="match status" value="1"/>
</dbReference>
<dbReference type="EMBL" id="CP117418">
    <property type="protein sequence ID" value="WCT79810.1"/>
    <property type="molecule type" value="Genomic_DNA"/>
</dbReference>
<accession>A0ABY7U5D4</accession>
<organism evidence="2 3">
    <name type="scientific">Novosphingobium humi</name>
    <dbReference type="NCBI Taxonomy" id="2282397"/>
    <lineage>
        <taxon>Bacteria</taxon>
        <taxon>Pseudomonadati</taxon>
        <taxon>Pseudomonadota</taxon>
        <taxon>Alphaproteobacteria</taxon>
        <taxon>Sphingomonadales</taxon>
        <taxon>Sphingomonadaceae</taxon>
        <taxon>Novosphingobium</taxon>
    </lineage>
</organism>
<evidence type="ECO:0000313" key="2">
    <source>
        <dbReference type="EMBL" id="WCT79810.1"/>
    </source>
</evidence>
<name>A0ABY7U5D4_9SPHN</name>
<gene>
    <name evidence="2" type="ORF">PQ457_17235</name>
</gene>
<dbReference type="InterPro" id="IPR052512">
    <property type="entry name" value="4CMD/NDH-1_regulator"/>
</dbReference>
<dbReference type="PANTHER" id="PTHR33570:SF2">
    <property type="entry name" value="CARBOXYMUCONOLACTONE DECARBOXYLASE-LIKE DOMAIN-CONTAINING PROTEIN"/>
    <property type="match status" value="1"/>
</dbReference>
<evidence type="ECO:0000313" key="3">
    <source>
        <dbReference type="Proteomes" id="UP001218231"/>
    </source>
</evidence>
<dbReference type="RefSeq" id="WP_273620081.1">
    <property type="nucleotide sequence ID" value="NZ_CP117418.1"/>
</dbReference>
<feature type="domain" description="Carboxymuconolactone decarboxylase-like" evidence="1">
    <location>
        <begin position="36"/>
        <end position="118"/>
    </location>
</feature>
<reference evidence="2 3" key="1">
    <citation type="submission" date="2023-02" db="EMBL/GenBank/DDBJ databases">
        <title>Genome sequence of Novosphingobium humi KACC 19094.</title>
        <authorList>
            <person name="Kim S."/>
            <person name="Heo J."/>
            <person name="Kwon S.-W."/>
        </authorList>
    </citation>
    <scope>NUCLEOTIDE SEQUENCE [LARGE SCALE GENOMIC DNA]</scope>
    <source>
        <strain evidence="2 3">KACC 19094</strain>
        <plasmid evidence="2 3">unnamed1</plasmid>
    </source>
</reference>
<keyword evidence="2" id="KW-0614">Plasmid</keyword>
<sequence length="128" mass="14298">MNDTPFDRGLAIRRDVLGADYVDAAMASADDFMRPMQELSTAYCWGEVWSRPGLARRDRSLINIAMIACLNRPQEFRLHIRAALNNGLTREEIREVLLQVAVYAGVPAGIASFHMAKEVFAEMDAAPE</sequence>
<dbReference type="Gene3D" id="1.20.1290.10">
    <property type="entry name" value="AhpD-like"/>
    <property type="match status" value="1"/>
</dbReference>
<protein>
    <submittedName>
        <fullName evidence="2">Carboxymuconolactone decarboxylase family protein</fullName>
    </submittedName>
</protein>
<dbReference type="SUPFAM" id="SSF69118">
    <property type="entry name" value="AhpD-like"/>
    <property type="match status" value="1"/>
</dbReference>
<dbReference type="InterPro" id="IPR003779">
    <property type="entry name" value="CMD-like"/>
</dbReference>
<dbReference type="InterPro" id="IPR029032">
    <property type="entry name" value="AhpD-like"/>
</dbReference>
<geneLocation type="plasmid" evidence="2 3">
    <name>unnamed1</name>
</geneLocation>